<sequence>MGKSGGGSGLRSTRAHFHAYWFEDPKCRLALTICRIGISEAEGSLAWVVAKPSRYELGCLGPANRYKTPAKFEEMQVTRLCRLSFFALYSLLLSVPFYVHSLSFAANTIMNSAIDTPASAVSATVNNGPPSTPASAATNPRPKPGCRHRHGRRRALSYQVDVTSVLSLLPPVQKDRLVRGWRRRHLEQEHPERANAEDDEEVHARSGASTLKNAHAVALYRAEQQEKEWDYHTDSDDDWTPGDEGLKLQDIIIWDGTRPEQTAHTSTDAGVVADKAIAKDLAEDAAEEIKTGKAFAMSAVRGNIDNSFFQFVPASLLAAVEDEDEDDDSLFSPDRSPIPSLQSVPPSPVADLDLGERMVDVEYPSQKVGCAAAGEEKAAAGKGKAAAAPATHRVQLVNIGGASYVECGCVDGKHLCLCTRKTFAFEALDGTVVVKKFRTMVVALN</sequence>
<reference evidence="2 3" key="1">
    <citation type="journal article" date="2024" name="J Genomics">
        <title>Draft genome sequencing and assembly of Favolaschia claudopus CIRM-BRFM 2984 isolated from oak limbs.</title>
        <authorList>
            <person name="Navarro D."/>
            <person name="Drula E."/>
            <person name="Chaduli D."/>
            <person name="Cazenave R."/>
            <person name="Ahrendt S."/>
            <person name="Wang J."/>
            <person name="Lipzen A."/>
            <person name="Daum C."/>
            <person name="Barry K."/>
            <person name="Grigoriev I.V."/>
            <person name="Favel A."/>
            <person name="Rosso M.N."/>
            <person name="Martin F."/>
        </authorList>
    </citation>
    <scope>NUCLEOTIDE SEQUENCE [LARGE SCALE GENOMIC DNA]</scope>
    <source>
        <strain evidence="2 3">CIRM-BRFM 2984</strain>
    </source>
</reference>
<dbReference type="EMBL" id="JAWWNJ010000006">
    <property type="protein sequence ID" value="KAK7053870.1"/>
    <property type="molecule type" value="Genomic_DNA"/>
</dbReference>
<comment type="caution">
    <text evidence="2">The sequence shown here is derived from an EMBL/GenBank/DDBJ whole genome shotgun (WGS) entry which is preliminary data.</text>
</comment>
<name>A0AAW0DSB3_9AGAR</name>
<dbReference type="AlphaFoldDB" id="A0AAW0DSB3"/>
<organism evidence="2 3">
    <name type="scientific">Favolaschia claudopus</name>
    <dbReference type="NCBI Taxonomy" id="2862362"/>
    <lineage>
        <taxon>Eukaryota</taxon>
        <taxon>Fungi</taxon>
        <taxon>Dikarya</taxon>
        <taxon>Basidiomycota</taxon>
        <taxon>Agaricomycotina</taxon>
        <taxon>Agaricomycetes</taxon>
        <taxon>Agaricomycetidae</taxon>
        <taxon>Agaricales</taxon>
        <taxon>Marasmiineae</taxon>
        <taxon>Mycenaceae</taxon>
        <taxon>Favolaschia</taxon>
    </lineage>
</organism>
<gene>
    <name evidence="2" type="ORF">R3P38DRAFT_3171205</name>
</gene>
<protein>
    <submittedName>
        <fullName evidence="2">Uncharacterized protein</fullName>
    </submittedName>
</protein>
<feature type="region of interest" description="Disordered" evidence="1">
    <location>
        <begin position="124"/>
        <end position="152"/>
    </location>
</feature>
<accession>A0AAW0DSB3</accession>
<evidence type="ECO:0000313" key="3">
    <source>
        <dbReference type="Proteomes" id="UP001362999"/>
    </source>
</evidence>
<dbReference type="Proteomes" id="UP001362999">
    <property type="component" value="Unassembled WGS sequence"/>
</dbReference>
<feature type="region of interest" description="Disordered" evidence="1">
    <location>
        <begin position="323"/>
        <end position="347"/>
    </location>
</feature>
<proteinExistence type="predicted"/>
<keyword evidence="3" id="KW-1185">Reference proteome</keyword>
<evidence type="ECO:0000313" key="2">
    <source>
        <dbReference type="EMBL" id="KAK7053870.1"/>
    </source>
</evidence>
<evidence type="ECO:0000256" key="1">
    <source>
        <dbReference type="SAM" id="MobiDB-lite"/>
    </source>
</evidence>